<keyword evidence="3" id="KW-1185">Reference proteome</keyword>
<dbReference type="EMBL" id="AP018933">
    <property type="protein sequence ID" value="BBG31159.1"/>
    <property type="molecule type" value="Genomic_DNA"/>
</dbReference>
<dbReference type="AlphaFoldDB" id="A0A348HHQ7"/>
<sequence>MNAASPETLLTAVQDARPLRVLTFNLQVGISTHAWYQYLTNSWQHVLPNSKRQERLAVIGQFLGHFDIVGLQEVDGGSFRSGNVNQVDYLAQQAGAPFHYQQLNRNLGRLAQHSNGLLSRFQPTRVVNHRLPGPPGRGVMHAQFGDGADALHLFVVHLSLGIRTQKRQLDFLCELMSSCRHVILVGDLNCTRAHLEQHTGLCEVMNFDQTPEQLSYPAWEPKRALDHILISPTLQVANSQVLPPLFSDHLPLSADIILPPACHKMLVVR</sequence>
<evidence type="ECO:0000259" key="1">
    <source>
        <dbReference type="Pfam" id="PF03372"/>
    </source>
</evidence>
<dbReference type="RefSeq" id="WP_027705241.1">
    <property type="nucleotide sequence ID" value="NZ_AP018933.1"/>
</dbReference>
<dbReference type="GO" id="GO:0016787">
    <property type="term" value="F:hydrolase activity"/>
    <property type="evidence" value="ECO:0007669"/>
    <property type="project" value="UniProtKB-KW"/>
</dbReference>
<gene>
    <name evidence="2" type="ORF">ZBT109_2429</name>
</gene>
<dbReference type="OrthoDB" id="5293344at2"/>
<evidence type="ECO:0000313" key="2">
    <source>
        <dbReference type="EMBL" id="BBG31159.1"/>
    </source>
</evidence>
<dbReference type="GO" id="GO:0006506">
    <property type="term" value="P:GPI anchor biosynthetic process"/>
    <property type="evidence" value="ECO:0007669"/>
    <property type="project" value="TreeGrafter"/>
</dbReference>
<protein>
    <submittedName>
        <fullName evidence="2">Metal-dependent hydrolase</fullName>
    </submittedName>
</protein>
<dbReference type="InterPro" id="IPR005135">
    <property type="entry name" value="Endo/exonuclease/phosphatase"/>
</dbReference>
<dbReference type="SUPFAM" id="SSF56219">
    <property type="entry name" value="DNase I-like"/>
    <property type="match status" value="1"/>
</dbReference>
<dbReference type="Proteomes" id="UP000267342">
    <property type="component" value="Chromosome"/>
</dbReference>
<dbReference type="Gene3D" id="3.60.10.10">
    <property type="entry name" value="Endonuclease/exonuclease/phosphatase"/>
    <property type="match status" value="1"/>
</dbReference>
<dbReference type="GO" id="GO:0016020">
    <property type="term" value="C:membrane"/>
    <property type="evidence" value="ECO:0007669"/>
    <property type="project" value="GOC"/>
</dbReference>
<proteinExistence type="predicted"/>
<dbReference type="InterPro" id="IPR051916">
    <property type="entry name" value="GPI-anchor_lipid_remodeler"/>
</dbReference>
<organism evidence="2 3">
    <name type="scientific">Zymobacter palmae</name>
    <dbReference type="NCBI Taxonomy" id="33074"/>
    <lineage>
        <taxon>Bacteria</taxon>
        <taxon>Pseudomonadati</taxon>
        <taxon>Pseudomonadota</taxon>
        <taxon>Gammaproteobacteria</taxon>
        <taxon>Oceanospirillales</taxon>
        <taxon>Halomonadaceae</taxon>
        <taxon>Zymobacter group</taxon>
        <taxon>Zymobacter</taxon>
    </lineage>
</organism>
<dbReference type="STRING" id="1123510.GCA_000620025_02160"/>
<dbReference type="PANTHER" id="PTHR14859">
    <property type="entry name" value="CALCOFLUOR WHITE HYPERSENSITIVE PROTEIN PRECURSOR"/>
    <property type="match status" value="1"/>
</dbReference>
<name>A0A348HHQ7_9GAMM</name>
<reference evidence="2 3" key="1">
    <citation type="submission" date="2018-09" db="EMBL/GenBank/DDBJ databases">
        <title>Zymobacter palmae IAM14233 (=T109) whole genome analysis.</title>
        <authorList>
            <person name="Yanase H."/>
        </authorList>
    </citation>
    <scope>NUCLEOTIDE SEQUENCE [LARGE SCALE GENOMIC DNA]</scope>
    <source>
        <strain evidence="2 3">IAM14233</strain>
    </source>
</reference>
<dbReference type="InterPro" id="IPR036691">
    <property type="entry name" value="Endo/exonu/phosph_ase_sf"/>
</dbReference>
<dbReference type="Pfam" id="PF03372">
    <property type="entry name" value="Exo_endo_phos"/>
    <property type="match status" value="1"/>
</dbReference>
<dbReference type="KEGG" id="zpl:ZBT109_2429"/>
<evidence type="ECO:0000313" key="3">
    <source>
        <dbReference type="Proteomes" id="UP000267342"/>
    </source>
</evidence>
<accession>A0A348HHQ7</accession>
<dbReference type="PANTHER" id="PTHR14859:SF15">
    <property type="entry name" value="ENDONUCLEASE_EXONUCLEASE_PHOSPHATASE DOMAIN-CONTAINING PROTEIN"/>
    <property type="match status" value="1"/>
</dbReference>
<keyword evidence="2" id="KW-0378">Hydrolase</keyword>
<feature type="domain" description="Endonuclease/exonuclease/phosphatase" evidence="1">
    <location>
        <begin position="22"/>
        <end position="249"/>
    </location>
</feature>